<gene>
    <name evidence="5" type="ORF">KSF_025210</name>
</gene>
<dbReference type="GO" id="GO:0000976">
    <property type="term" value="F:transcription cis-regulatory region binding"/>
    <property type="evidence" value="ECO:0007669"/>
    <property type="project" value="TreeGrafter"/>
</dbReference>
<keyword evidence="1" id="KW-0805">Transcription regulation</keyword>
<dbReference type="GO" id="GO:0003700">
    <property type="term" value="F:DNA-binding transcription factor activity"/>
    <property type="evidence" value="ECO:0007669"/>
    <property type="project" value="InterPro"/>
</dbReference>
<dbReference type="PANTHER" id="PTHR30146">
    <property type="entry name" value="LACI-RELATED TRANSCRIPTIONAL REPRESSOR"/>
    <property type="match status" value="1"/>
</dbReference>
<keyword evidence="6" id="KW-1185">Reference proteome</keyword>
<evidence type="ECO:0000256" key="2">
    <source>
        <dbReference type="ARBA" id="ARBA00023125"/>
    </source>
</evidence>
<dbReference type="PROSITE" id="PS50949">
    <property type="entry name" value="HTH_GNTR"/>
    <property type="match status" value="1"/>
</dbReference>
<dbReference type="AlphaFoldDB" id="A0A8J3IH80"/>
<dbReference type="InterPro" id="IPR000524">
    <property type="entry name" value="Tscrpt_reg_HTH_GntR"/>
</dbReference>
<dbReference type="SMART" id="SM00345">
    <property type="entry name" value="HTH_GNTR"/>
    <property type="match status" value="1"/>
</dbReference>
<dbReference type="InterPro" id="IPR036390">
    <property type="entry name" value="WH_DNA-bd_sf"/>
</dbReference>
<dbReference type="InterPro" id="IPR028082">
    <property type="entry name" value="Peripla_BP_I"/>
</dbReference>
<dbReference type="EMBL" id="BNJK01000001">
    <property type="protein sequence ID" value="GHO92473.1"/>
    <property type="molecule type" value="Genomic_DNA"/>
</dbReference>
<evidence type="ECO:0000313" key="5">
    <source>
        <dbReference type="EMBL" id="GHO92473.1"/>
    </source>
</evidence>
<dbReference type="CDD" id="cd07377">
    <property type="entry name" value="WHTH_GntR"/>
    <property type="match status" value="1"/>
</dbReference>
<reference evidence="5" key="1">
    <citation type="submission" date="2020-10" db="EMBL/GenBank/DDBJ databases">
        <title>Taxonomic study of unclassified bacteria belonging to the class Ktedonobacteria.</title>
        <authorList>
            <person name="Yabe S."/>
            <person name="Wang C.M."/>
            <person name="Zheng Y."/>
            <person name="Sakai Y."/>
            <person name="Cavaletti L."/>
            <person name="Monciardini P."/>
            <person name="Donadio S."/>
        </authorList>
    </citation>
    <scope>NUCLEOTIDE SEQUENCE</scope>
    <source>
        <strain evidence="5">ID150040</strain>
    </source>
</reference>
<keyword evidence="3" id="KW-0804">Transcription</keyword>
<dbReference type="Pfam" id="PF00392">
    <property type="entry name" value="GntR"/>
    <property type="match status" value="1"/>
</dbReference>
<dbReference type="InterPro" id="IPR046335">
    <property type="entry name" value="LacI/GalR-like_sensor"/>
</dbReference>
<name>A0A8J3IH80_9CHLR</name>
<sequence>MAGQRLPGERELATRLGISRPGLRALLTRLEAEGLVRRHQGSGTYAIDQQQARLHTVALLIDAELKLGDDPFFSLLLEQLQVQLQAEEIHCVIERMHKQQRPRSLQDGAITLGIAGRAILENLRPNDPPVVGLLVHANIPTAAHASVFQLTDKEAGAEAARHLLNQHYREFILVGKHDIPASHERLTGAEEVATQAGGHCAFVACALNYMAGLRLGRTIELPSEPVGIIAANDWLAVGLQAGLSSRQPVAPVHIVSFDGLPITEDPLLGIASLTVPIEAIATDTIAELRRLRQPVASVGRIVRYPLHWR</sequence>
<dbReference type="InterPro" id="IPR036388">
    <property type="entry name" value="WH-like_DNA-bd_sf"/>
</dbReference>
<proteinExistence type="predicted"/>
<dbReference type="Gene3D" id="3.40.50.2300">
    <property type="match status" value="2"/>
</dbReference>
<dbReference type="Gene3D" id="1.10.10.10">
    <property type="entry name" value="Winged helix-like DNA-binding domain superfamily/Winged helix DNA-binding domain"/>
    <property type="match status" value="1"/>
</dbReference>
<dbReference type="Pfam" id="PF13377">
    <property type="entry name" value="Peripla_BP_3"/>
    <property type="match status" value="1"/>
</dbReference>
<evidence type="ECO:0000313" key="6">
    <source>
        <dbReference type="Proteomes" id="UP000597444"/>
    </source>
</evidence>
<evidence type="ECO:0000259" key="4">
    <source>
        <dbReference type="PROSITE" id="PS50949"/>
    </source>
</evidence>
<protein>
    <submittedName>
        <fullName evidence="5">GntR family transcriptional regulator</fullName>
    </submittedName>
</protein>
<dbReference type="Proteomes" id="UP000597444">
    <property type="component" value="Unassembled WGS sequence"/>
</dbReference>
<accession>A0A8J3IH80</accession>
<comment type="caution">
    <text evidence="5">The sequence shown here is derived from an EMBL/GenBank/DDBJ whole genome shotgun (WGS) entry which is preliminary data.</text>
</comment>
<feature type="domain" description="HTH gntR-type" evidence="4">
    <location>
        <begin position="1"/>
        <end position="49"/>
    </location>
</feature>
<keyword evidence="2" id="KW-0238">DNA-binding</keyword>
<dbReference type="PRINTS" id="PR00035">
    <property type="entry name" value="HTHGNTR"/>
</dbReference>
<dbReference type="SUPFAM" id="SSF53822">
    <property type="entry name" value="Periplasmic binding protein-like I"/>
    <property type="match status" value="1"/>
</dbReference>
<evidence type="ECO:0000256" key="3">
    <source>
        <dbReference type="ARBA" id="ARBA00023163"/>
    </source>
</evidence>
<dbReference type="PANTHER" id="PTHR30146:SF109">
    <property type="entry name" value="HTH-TYPE TRANSCRIPTIONAL REGULATOR GALS"/>
    <property type="match status" value="1"/>
</dbReference>
<organism evidence="5 6">
    <name type="scientific">Reticulibacter mediterranei</name>
    <dbReference type="NCBI Taxonomy" id="2778369"/>
    <lineage>
        <taxon>Bacteria</taxon>
        <taxon>Bacillati</taxon>
        <taxon>Chloroflexota</taxon>
        <taxon>Ktedonobacteria</taxon>
        <taxon>Ktedonobacterales</taxon>
        <taxon>Reticulibacteraceae</taxon>
        <taxon>Reticulibacter</taxon>
    </lineage>
</organism>
<dbReference type="SUPFAM" id="SSF46785">
    <property type="entry name" value="Winged helix' DNA-binding domain"/>
    <property type="match status" value="1"/>
</dbReference>
<evidence type="ECO:0000256" key="1">
    <source>
        <dbReference type="ARBA" id="ARBA00023015"/>
    </source>
</evidence>